<feature type="region of interest" description="Disordered" evidence="1">
    <location>
        <begin position="1"/>
        <end position="21"/>
    </location>
</feature>
<evidence type="ECO:0000259" key="2">
    <source>
        <dbReference type="Pfam" id="PF10536"/>
    </source>
</evidence>
<feature type="compositionally biased region" description="Polar residues" evidence="1">
    <location>
        <begin position="1"/>
        <end position="11"/>
    </location>
</feature>
<organism evidence="3 4">
    <name type="scientific">Gossypium stocksii</name>
    <dbReference type="NCBI Taxonomy" id="47602"/>
    <lineage>
        <taxon>Eukaryota</taxon>
        <taxon>Viridiplantae</taxon>
        <taxon>Streptophyta</taxon>
        <taxon>Embryophyta</taxon>
        <taxon>Tracheophyta</taxon>
        <taxon>Spermatophyta</taxon>
        <taxon>Magnoliopsida</taxon>
        <taxon>eudicotyledons</taxon>
        <taxon>Gunneridae</taxon>
        <taxon>Pentapetalae</taxon>
        <taxon>rosids</taxon>
        <taxon>malvids</taxon>
        <taxon>Malvales</taxon>
        <taxon>Malvaceae</taxon>
        <taxon>Malvoideae</taxon>
        <taxon>Gossypium</taxon>
    </lineage>
</organism>
<proteinExistence type="predicted"/>
<gene>
    <name evidence="3" type="ORF">J1N35_000365</name>
</gene>
<protein>
    <recommendedName>
        <fullName evidence="2">Aminotransferase-like plant mobile domain-containing protein</fullName>
    </recommendedName>
</protein>
<evidence type="ECO:0000313" key="3">
    <source>
        <dbReference type="EMBL" id="KAH1128987.1"/>
    </source>
</evidence>
<dbReference type="PANTHER" id="PTHR46033">
    <property type="entry name" value="PROTEIN MAIN-LIKE 2"/>
    <property type="match status" value="1"/>
</dbReference>
<dbReference type="GO" id="GO:0010073">
    <property type="term" value="P:meristem maintenance"/>
    <property type="evidence" value="ECO:0007669"/>
    <property type="project" value="InterPro"/>
</dbReference>
<reference evidence="3 4" key="1">
    <citation type="journal article" date="2021" name="Plant Biotechnol. J.">
        <title>Multi-omics assisted identification of the key and species-specific regulatory components of drought-tolerant mechanisms in Gossypium stocksii.</title>
        <authorList>
            <person name="Yu D."/>
            <person name="Ke L."/>
            <person name="Zhang D."/>
            <person name="Wu Y."/>
            <person name="Sun Y."/>
            <person name="Mei J."/>
            <person name="Sun J."/>
            <person name="Sun Y."/>
        </authorList>
    </citation>
    <scope>NUCLEOTIDE SEQUENCE [LARGE SCALE GENOMIC DNA]</scope>
    <source>
        <strain evidence="4">cv. E1</strain>
        <tissue evidence="3">Leaf</tissue>
    </source>
</reference>
<accession>A0A9D4AK17</accession>
<dbReference type="EMBL" id="JAIQCV010000001">
    <property type="protein sequence ID" value="KAH1128987.1"/>
    <property type="molecule type" value="Genomic_DNA"/>
</dbReference>
<dbReference type="InterPro" id="IPR044824">
    <property type="entry name" value="MAIN-like"/>
</dbReference>
<dbReference type="InterPro" id="IPR019557">
    <property type="entry name" value="AminoTfrase-like_pln_mobile"/>
</dbReference>
<comment type="caution">
    <text evidence="3">The sequence shown here is derived from an EMBL/GenBank/DDBJ whole genome shotgun (WGS) entry which is preliminary data.</text>
</comment>
<feature type="domain" description="Aminotransferase-like plant mobile" evidence="2">
    <location>
        <begin position="128"/>
        <end position="198"/>
    </location>
</feature>
<sequence length="202" mass="22653">MECSSRVNAANTDVDDKKTRRSTHIHIPSLVTLMPRMELRQATQIEAGHVYVEAVRKATAVNSRRPLWSPTINVLLFRLPMTTEHLQALPTTAVHCQPLLTTADHSMDPNPNIILNDNNYIAAYVHKSHIDLISALVERWHPETHTFHLLSGEVIITLQDVAVQLGLSINGEAVTGLRRLPDLWGTCERLLGRVPPTTRKDD</sequence>
<dbReference type="Pfam" id="PF10536">
    <property type="entry name" value="PMD"/>
    <property type="match status" value="1"/>
</dbReference>
<name>A0A9D4AK17_9ROSI</name>
<evidence type="ECO:0000256" key="1">
    <source>
        <dbReference type="SAM" id="MobiDB-lite"/>
    </source>
</evidence>
<dbReference type="Proteomes" id="UP000828251">
    <property type="component" value="Unassembled WGS sequence"/>
</dbReference>
<dbReference type="AlphaFoldDB" id="A0A9D4AK17"/>
<evidence type="ECO:0000313" key="4">
    <source>
        <dbReference type="Proteomes" id="UP000828251"/>
    </source>
</evidence>
<dbReference type="OrthoDB" id="784956at2759"/>
<keyword evidence="4" id="KW-1185">Reference proteome</keyword>
<dbReference type="PANTHER" id="PTHR46033:SF8">
    <property type="entry name" value="PROTEIN MAINTENANCE OF MERISTEMS-LIKE"/>
    <property type="match status" value="1"/>
</dbReference>